<evidence type="ECO:0000256" key="3">
    <source>
        <dbReference type="ARBA" id="ARBA00022490"/>
    </source>
</evidence>
<organism evidence="9 10">
    <name type="scientific">Clupea harengus</name>
    <name type="common">Atlantic herring</name>
    <dbReference type="NCBI Taxonomy" id="7950"/>
    <lineage>
        <taxon>Eukaryota</taxon>
        <taxon>Metazoa</taxon>
        <taxon>Chordata</taxon>
        <taxon>Craniata</taxon>
        <taxon>Vertebrata</taxon>
        <taxon>Euteleostomi</taxon>
        <taxon>Actinopterygii</taxon>
        <taxon>Neopterygii</taxon>
        <taxon>Teleostei</taxon>
        <taxon>Clupei</taxon>
        <taxon>Clupeiformes</taxon>
        <taxon>Clupeoidei</taxon>
        <taxon>Clupeidae</taxon>
        <taxon>Clupea</taxon>
    </lineage>
</organism>
<comment type="similarity">
    <text evidence="2 6">Belongs to the sulfotransferase 1 family.</text>
</comment>
<keyword evidence="9" id="KW-1185">Reference proteome</keyword>
<dbReference type="FunFam" id="3.40.50.300:FF:000433">
    <property type="entry name" value="Estrogen sulfotransferase"/>
    <property type="match status" value="1"/>
</dbReference>
<dbReference type="KEGG" id="char:105897608"/>
<dbReference type="RefSeq" id="XP_031432780.2">
    <property type="nucleotide sequence ID" value="XM_031576920.2"/>
</dbReference>
<feature type="compositionally biased region" description="Polar residues" evidence="7">
    <location>
        <begin position="1"/>
        <end position="19"/>
    </location>
</feature>
<evidence type="ECO:0000256" key="1">
    <source>
        <dbReference type="ARBA" id="ARBA00004496"/>
    </source>
</evidence>
<evidence type="ECO:0000256" key="2">
    <source>
        <dbReference type="ARBA" id="ARBA00005771"/>
    </source>
</evidence>
<dbReference type="AlphaFoldDB" id="A0A6P8GCI0"/>
<accession>A0A6P8GCI0</accession>
<keyword evidence="5" id="KW-0128">Catecholamine metabolism</keyword>
<dbReference type="EC" id="2.8.2.-" evidence="6"/>
<dbReference type="Proteomes" id="UP000515152">
    <property type="component" value="Unplaced"/>
</dbReference>
<proteinExistence type="inferred from homology"/>
<evidence type="ECO:0000256" key="6">
    <source>
        <dbReference type="RuleBase" id="RU361155"/>
    </source>
</evidence>
<feature type="domain" description="Sulfotransferase" evidence="8">
    <location>
        <begin position="62"/>
        <end position="308"/>
    </location>
</feature>
<comment type="subcellular location">
    <subcellularLocation>
        <location evidence="1">Cytoplasm</location>
    </subcellularLocation>
</comment>
<dbReference type="InterPro" id="IPR000863">
    <property type="entry name" value="Sulfotransferase_dom"/>
</dbReference>
<evidence type="ECO:0000256" key="7">
    <source>
        <dbReference type="SAM" id="MobiDB-lite"/>
    </source>
</evidence>
<evidence type="ECO:0000313" key="10">
    <source>
        <dbReference type="RefSeq" id="XP_031432780.2"/>
    </source>
</evidence>
<dbReference type="Pfam" id="PF00685">
    <property type="entry name" value="Sulfotransfer_1"/>
    <property type="match status" value="1"/>
</dbReference>
<dbReference type="GO" id="GO:0006584">
    <property type="term" value="P:catecholamine metabolic process"/>
    <property type="evidence" value="ECO:0007669"/>
    <property type="project" value="UniProtKB-KW"/>
</dbReference>
<dbReference type="GO" id="GO:0006805">
    <property type="term" value="P:xenobiotic metabolic process"/>
    <property type="evidence" value="ECO:0007669"/>
    <property type="project" value="UniProtKB-ARBA"/>
</dbReference>
<dbReference type="GO" id="GO:0005737">
    <property type="term" value="C:cytoplasm"/>
    <property type="evidence" value="ECO:0007669"/>
    <property type="project" value="UniProtKB-SubCell"/>
</dbReference>
<keyword evidence="4 6" id="KW-0808">Transferase</keyword>
<dbReference type="GO" id="GO:0008146">
    <property type="term" value="F:sulfotransferase activity"/>
    <property type="evidence" value="ECO:0007669"/>
    <property type="project" value="InterPro"/>
</dbReference>
<protein>
    <recommendedName>
        <fullName evidence="6">Sulfotransferase</fullName>
        <ecNumber evidence="6">2.8.2.-</ecNumber>
    </recommendedName>
</protein>
<feature type="region of interest" description="Disordered" evidence="7">
    <location>
        <begin position="1"/>
        <end position="26"/>
    </location>
</feature>
<reference evidence="10" key="1">
    <citation type="submission" date="2025-08" db="UniProtKB">
        <authorList>
            <consortium name="RefSeq"/>
        </authorList>
    </citation>
    <scope>IDENTIFICATION</scope>
</reference>
<dbReference type="PANTHER" id="PTHR11783">
    <property type="entry name" value="SULFOTRANSFERASE SULT"/>
    <property type="match status" value="1"/>
</dbReference>
<keyword evidence="3" id="KW-0963">Cytoplasm</keyword>
<evidence type="ECO:0000259" key="8">
    <source>
        <dbReference type="Pfam" id="PF00685"/>
    </source>
</evidence>
<evidence type="ECO:0000256" key="4">
    <source>
        <dbReference type="ARBA" id="ARBA00022679"/>
    </source>
</evidence>
<evidence type="ECO:0000256" key="5">
    <source>
        <dbReference type="ARBA" id="ARBA00022939"/>
    </source>
</evidence>
<name>A0A6P8GCI0_CLUHA</name>
<dbReference type="GeneID" id="105897608"/>
<evidence type="ECO:0000313" key="9">
    <source>
        <dbReference type="Proteomes" id="UP000515152"/>
    </source>
</evidence>
<gene>
    <name evidence="10" type="primary">LOC105897608</name>
</gene>
<dbReference type="OrthoDB" id="205623at2759"/>
<sequence>MNCCQEVTNEDGQGKSWSESAGEGTAGQAPDVRLILHRGFYLIPGVNSPVVVDQIQNWEIRDSDIFLITYPKSGTIWMQQIIILIEAKGNAMATAGKPNCERMPWIEVKGSEETFLQAPLSSPRLSVTHLPYRLLPVGLRQKKAKIIYVARNPKDALVSYYHFHHFAAVLETPKDFNDFFEKFMDGRVYGNAWFEHIKAYYSHKDEMNILYVTYEDMIQDLRSVVEKVCSFLDRELTDSQMASVVEHARFNNMVRNPSANYRQVSATLLNQQRGSFMRKGTVGDWKNLFSVAQSERFDKVFKEEMTDVPLSFKWDLKEVSPSG</sequence>